<reference evidence="2 3" key="1">
    <citation type="submission" date="2023-08" db="EMBL/GenBank/DDBJ databases">
        <authorList>
            <person name="Roldan D.M."/>
            <person name="Menes R.J."/>
        </authorList>
    </citation>
    <scope>NUCLEOTIDE SEQUENCE [LARGE SCALE GENOMIC DNA]</scope>
    <source>
        <strain evidence="2 3">CCM 2812</strain>
    </source>
</reference>
<dbReference type="InterPro" id="IPR000868">
    <property type="entry name" value="Isochorismatase-like_dom"/>
</dbReference>
<dbReference type="SUPFAM" id="SSF52499">
    <property type="entry name" value="Isochorismatase-like hydrolases"/>
    <property type="match status" value="1"/>
</dbReference>
<dbReference type="Gene3D" id="3.40.50.850">
    <property type="entry name" value="Isochorismatase-like"/>
    <property type="match status" value="1"/>
</dbReference>
<protein>
    <submittedName>
        <fullName evidence="2">Isochorismatase family protein</fullName>
    </submittedName>
</protein>
<dbReference type="Proteomes" id="UP001235760">
    <property type="component" value="Unassembled WGS sequence"/>
</dbReference>
<dbReference type="Pfam" id="PF00857">
    <property type="entry name" value="Isochorismatase"/>
    <property type="match status" value="1"/>
</dbReference>
<keyword evidence="3" id="KW-1185">Reference proteome</keyword>
<evidence type="ECO:0000259" key="1">
    <source>
        <dbReference type="Pfam" id="PF00857"/>
    </source>
</evidence>
<dbReference type="InterPro" id="IPR036380">
    <property type="entry name" value="Isochorismatase-like_sf"/>
</dbReference>
<comment type="caution">
    <text evidence="2">The sequence shown here is derived from an EMBL/GenBank/DDBJ whole genome shotgun (WGS) entry which is preliminary data.</text>
</comment>
<gene>
    <name evidence="2" type="ORF">Q8X39_01940</name>
</gene>
<proteinExistence type="predicted"/>
<dbReference type="PANTHER" id="PTHR14119">
    <property type="entry name" value="HYDROLASE"/>
    <property type="match status" value="1"/>
</dbReference>
<dbReference type="InterPro" id="IPR050993">
    <property type="entry name" value="Isochorismatase_domain"/>
</dbReference>
<dbReference type="EMBL" id="JAUZEE010000001">
    <property type="protein sequence ID" value="MDP4299384.1"/>
    <property type="molecule type" value="Genomic_DNA"/>
</dbReference>
<sequence length="202" mass="21989">MTERMTECMSPDPLAELINPEASALVLVDYQQRLMPAIHDAASVLAHAVRLADIARVMGVPVIGTEQNPHSLGPNEPAIRERCGATLAKMHFDACADGLVEALRALRGRSGQPLREVVIAGCEAHVCLMQTALGLLRAGLRVWVVEPACGSRRADDRALGLRRLERAGATCIGVEMVAFEWLRSCEHERFKALLPLLKTPIL</sequence>
<feature type="domain" description="Isochorismatase-like" evidence="1">
    <location>
        <begin position="23"/>
        <end position="175"/>
    </location>
</feature>
<dbReference type="PANTHER" id="PTHR14119:SF3">
    <property type="entry name" value="ISOCHORISMATASE DOMAIN-CONTAINING PROTEIN 2"/>
    <property type="match status" value="1"/>
</dbReference>
<name>A0ABT9FYR7_LEPDI</name>
<evidence type="ECO:0000313" key="2">
    <source>
        <dbReference type="EMBL" id="MDP4299384.1"/>
    </source>
</evidence>
<accession>A0ABT9FYR7</accession>
<organism evidence="2 3">
    <name type="scientific">Leptothrix discophora</name>
    <dbReference type="NCBI Taxonomy" id="89"/>
    <lineage>
        <taxon>Bacteria</taxon>
        <taxon>Pseudomonadati</taxon>
        <taxon>Pseudomonadota</taxon>
        <taxon>Betaproteobacteria</taxon>
        <taxon>Burkholderiales</taxon>
        <taxon>Sphaerotilaceae</taxon>
        <taxon>Leptothrix</taxon>
    </lineage>
</organism>
<evidence type="ECO:0000313" key="3">
    <source>
        <dbReference type="Proteomes" id="UP001235760"/>
    </source>
</evidence>